<proteinExistence type="predicted"/>
<dbReference type="Pfam" id="PF07973">
    <property type="entry name" value="tRNA_SAD"/>
    <property type="match status" value="1"/>
</dbReference>
<organism evidence="5">
    <name type="scientific">hydrothermal vent metagenome</name>
    <dbReference type="NCBI Taxonomy" id="652676"/>
    <lineage>
        <taxon>unclassified sequences</taxon>
        <taxon>metagenomes</taxon>
        <taxon>ecological metagenomes</taxon>
    </lineage>
</organism>
<dbReference type="PANTHER" id="PTHR43462:SF1">
    <property type="entry name" value="ALANYL-TRNA EDITING PROTEIN AARSD1"/>
    <property type="match status" value="1"/>
</dbReference>
<dbReference type="InterPro" id="IPR012947">
    <property type="entry name" value="tRNA_SAD"/>
</dbReference>
<dbReference type="GO" id="GO:0002161">
    <property type="term" value="F:aminoacyl-tRNA deacylase activity"/>
    <property type="evidence" value="ECO:0007669"/>
    <property type="project" value="UniProtKB-ARBA"/>
</dbReference>
<evidence type="ECO:0000256" key="3">
    <source>
        <dbReference type="ARBA" id="ARBA00022833"/>
    </source>
</evidence>
<dbReference type="AlphaFoldDB" id="A0A3B1C921"/>
<dbReference type="SUPFAM" id="SSF55186">
    <property type="entry name" value="ThrRS/AlaRS common domain"/>
    <property type="match status" value="1"/>
</dbReference>
<evidence type="ECO:0000259" key="4">
    <source>
        <dbReference type="SMART" id="SM00863"/>
    </source>
</evidence>
<dbReference type="SMART" id="SM00863">
    <property type="entry name" value="tRNA_SAD"/>
    <property type="match status" value="1"/>
</dbReference>
<keyword evidence="2" id="KW-0479">Metal-binding</keyword>
<feature type="domain" description="Threonyl/alanyl tRNA synthetase SAD" evidence="4">
    <location>
        <begin position="100"/>
        <end position="142"/>
    </location>
</feature>
<dbReference type="PANTHER" id="PTHR43462">
    <property type="entry name" value="ALANYL-TRNA EDITING PROTEIN"/>
    <property type="match status" value="1"/>
</dbReference>
<gene>
    <name evidence="5" type="ORF">MNBD_IGNAVI01-2284</name>
</gene>
<protein>
    <submittedName>
        <fullName evidence="5">Ser-tRNA(Ala) deacylase @ Gly-tRNA(Ala) deacylase</fullName>
    </submittedName>
</protein>
<dbReference type="GO" id="GO:0004812">
    <property type="term" value="F:aminoacyl-tRNA ligase activity"/>
    <property type="evidence" value="ECO:0007669"/>
    <property type="project" value="InterPro"/>
</dbReference>
<dbReference type="Gene3D" id="3.30.980.10">
    <property type="entry name" value="Threonyl-trna Synthetase, Chain A, domain 2"/>
    <property type="match status" value="1"/>
</dbReference>
<keyword evidence="3" id="KW-0862">Zinc</keyword>
<evidence type="ECO:0000256" key="1">
    <source>
        <dbReference type="ARBA" id="ARBA00001947"/>
    </source>
</evidence>
<name>A0A3B1C921_9ZZZZ</name>
<dbReference type="InterPro" id="IPR051335">
    <property type="entry name" value="Alanyl-tRNA_Editing_Enzymes"/>
</dbReference>
<evidence type="ECO:0000313" key="5">
    <source>
        <dbReference type="EMBL" id="VAX19370.1"/>
    </source>
</evidence>
<reference evidence="5" key="1">
    <citation type="submission" date="2018-06" db="EMBL/GenBank/DDBJ databases">
        <authorList>
            <person name="Zhirakovskaya E."/>
        </authorList>
    </citation>
    <scope>NUCLEOTIDE SEQUENCE</scope>
</reference>
<evidence type="ECO:0000256" key="2">
    <source>
        <dbReference type="ARBA" id="ARBA00022723"/>
    </source>
</evidence>
<sequence>MNPRKEYHAPMHTAEHILNQTMVRKFGIERSFSNHIERKKSKCDYHFDRDITIEEIADIEERINQVIEMNLPVTEEFIDINDARSKFNLIRLPKDAGDRIRIVRVGDYDACPCSGNHVKNTREIGKFKIISTSFNDNVLRARFKLLDKEDKKG</sequence>
<dbReference type="GO" id="GO:0043039">
    <property type="term" value="P:tRNA aminoacylation"/>
    <property type="evidence" value="ECO:0007669"/>
    <property type="project" value="InterPro"/>
</dbReference>
<dbReference type="GO" id="GO:0005524">
    <property type="term" value="F:ATP binding"/>
    <property type="evidence" value="ECO:0007669"/>
    <property type="project" value="InterPro"/>
</dbReference>
<dbReference type="GO" id="GO:0046872">
    <property type="term" value="F:metal ion binding"/>
    <property type="evidence" value="ECO:0007669"/>
    <property type="project" value="UniProtKB-KW"/>
</dbReference>
<comment type="cofactor">
    <cofactor evidence="1">
        <name>Zn(2+)</name>
        <dbReference type="ChEBI" id="CHEBI:29105"/>
    </cofactor>
</comment>
<accession>A0A3B1C921</accession>
<dbReference type="InterPro" id="IPR018163">
    <property type="entry name" value="Thr/Ala-tRNA-synth_IIc_edit"/>
</dbReference>
<dbReference type="EMBL" id="UOGD01000136">
    <property type="protein sequence ID" value="VAX19370.1"/>
    <property type="molecule type" value="Genomic_DNA"/>
</dbReference>